<dbReference type="EMBL" id="FZNS01000011">
    <property type="protein sequence ID" value="SNR93025.1"/>
    <property type="molecule type" value="Genomic_DNA"/>
</dbReference>
<accession>A0A239ABL8</accession>
<dbReference type="RefSeq" id="WP_089333958.1">
    <property type="nucleotide sequence ID" value="NZ_FZNS01000011.1"/>
</dbReference>
<protein>
    <recommendedName>
        <fullName evidence="3">SpoIIAA-like</fullName>
    </recommendedName>
</protein>
<evidence type="ECO:0000313" key="2">
    <source>
        <dbReference type="Proteomes" id="UP000198310"/>
    </source>
</evidence>
<dbReference type="Proteomes" id="UP000198310">
    <property type="component" value="Unassembled WGS sequence"/>
</dbReference>
<gene>
    <name evidence="1" type="ORF">SAMN06269173_111137</name>
</gene>
<proteinExistence type="predicted"/>
<reference evidence="2" key="1">
    <citation type="submission" date="2017-06" db="EMBL/GenBank/DDBJ databases">
        <authorList>
            <person name="Varghese N."/>
            <person name="Submissions S."/>
        </authorList>
    </citation>
    <scope>NUCLEOTIDE SEQUENCE [LARGE SCALE GENOMIC DNA]</scope>
    <source>
        <strain evidence="2">DSM 28041</strain>
    </source>
</reference>
<keyword evidence="2" id="KW-1185">Reference proteome</keyword>
<name>A0A239ABL8_9BACT</name>
<organism evidence="1 2">
    <name type="scientific">Hymenobacter mucosus</name>
    <dbReference type="NCBI Taxonomy" id="1411120"/>
    <lineage>
        <taxon>Bacteria</taxon>
        <taxon>Pseudomonadati</taxon>
        <taxon>Bacteroidota</taxon>
        <taxon>Cytophagia</taxon>
        <taxon>Cytophagales</taxon>
        <taxon>Hymenobacteraceae</taxon>
        <taxon>Hymenobacter</taxon>
    </lineage>
</organism>
<sequence length="185" mass="20486">MSLQLLTETSAISIYLDVDNQWLYADWHGHLTLARAQKCCTTLAYYVLQGQYTKIINDNTNVLSMSAEVSSWLANEYLPYVAVGGIKFIAWVNSPSMSAQCYTDIALGNLASPVVVRFTDTATACSWLQGAQFHSPNSIGAPVQNTHQLVELLQEHRTTAPLAEALKARLMSGSVYGQNRRNDRQ</sequence>
<dbReference type="AlphaFoldDB" id="A0A239ABL8"/>
<evidence type="ECO:0000313" key="1">
    <source>
        <dbReference type="EMBL" id="SNR93025.1"/>
    </source>
</evidence>
<evidence type="ECO:0008006" key="3">
    <source>
        <dbReference type="Google" id="ProtNLM"/>
    </source>
</evidence>